<keyword evidence="3" id="KW-1185">Reference proteome</keyword>
<dbReference type="Proteomes" id="UP000053558">
    <property type="component" value="Unassembled WGS sequence"/>
</dbReference>
<feature type="compositionally biased region" description="Low complexity" evidence="1">
    <location>
        <begin position="247"/>
        <end position="256"/>
    </location>
</feature>
<feature type="compositionally biased region" description="Low complexity" evidence="1">
    <location>
        <begin position="129"/>
        <end position="147"/>
    </location>
</feature>
<evidence type="ECO:0000313" key="2">
    <source>
        <dbReference type="EMBL" id="EIW81696.1"/>
    </source>
</evidence>
<feature type="compositionally biased region" description="Basic and acidic residues" evidence="1">
    <location>
        <begin position="202"/>
        <end position="246"/>
    </location>
</feature>
<comment type="caution">
    <text evidence="2">The sequence shown here is derived from an EMBL/GenBank/DDBJ whole genome shotgun (WGS) entry which is preliminary data.</text>
</comment>
<feature type="region of interest" description="Disordered" evidence="1">
    <location>
        <begin position="1"/>
        <end position="47"/>
    </location>
</feature>
<organism evidence="2 3">
    <name type="scientific">Coniophora puteana (strain RWD-64-598)</name>
    <name type="common">Brown rot fungus</name>
    <dbReference type="NCBI Taxonomy" id="741705"/>
    <lineage>
        <taxon>Eukaryota</taxon>
        <taxon>Fungi</taxon>
        <taxon>Dikarya</taxon>
        <taxon>Basidiomycota</taxon>
        <taxon>Agaricomycotina</taxon>
        <taxon>Agaricomycetes</taxon>
        <taxon>Agaricomycetidae</taxon>
        <taxon>Boletales</taxon>
        <taxon>Coniophorineae</taxon>
        <taxon>Coniophoraceae</taxon>
        <taxon>Coniophora</taxon>
    </lineage>
</organism>
<sequence>MSTYQTHVFAPPVTGAPGAMRRSKLPLGSASQPTLESPPSLAQIPTAPPAVTVSAPLAEVASEPVRTGSTFPGTNAQGQRICRQCGLPGRYKDGKCVEKWGPGPEGPGTVCDRCRKKMKRVERRGTLESQQQLAAQQSQSQTLPSHHPSARPPHPLQAQVTAPSVDRERERGIARSDTMPVSHGGGIGPGGTQLLSSAPGPYDRERSERSREQTRSRVEHLRKEDEHSRERELRDRERSRDSREAGGPRPGSAASGAGSGGSGTRRTPPSPPAIATLQPHADADGEDENENENESEGTDEKPPRESHVRSTSARDSPRVGPGAYGAKRASPPLSNRSADADGDAEGDVDADDDILAAVDAAEQSKSFKDEDMAD</sequence>
<proteinExistence type="predicted"/>
<evidence type="ECO:0000256" key="1">
    <source>
        <dbReference type="SAM" id="MobiDB-lite"/>
    </source>
</evidence>
<name>A0A5M3MRI2_CONPW</name>
<gene>
    <name evidence="2" type="ORF">CONPUDRAFT_81471</name>
</gene>
<feature type="region of interest" description="Disordered" evidence="1">
    <location>
        <begin position="122"/>
        <end position="374"/>
    </location>
</feature>
<evidence type="ECO:0000313" key="3">
    <source>
        <dbReference type="Proteomes" id="UP000053558"/>
    </source>
</evidence>
<dbReference type="OMA" id="PHTHYSS"/>
<feature type="compositionally biased region" description="Basic and acidic residues" evidence="1">
    <location>
        <begin position="165"/>
        <end position="174"/>
    </location>
</feature>
<feature type="compositionally biased region" description="Basic and acidic residues" evidence="1">
    <location>
        <begin position="365"/>
        <end position="374"/>
    </location>
</feature>
<accession>A0A5M3MRI2</accession>
<dbReference type="EMBL" id="JH711577">
    <property type="protein sequence ID" value="EIW81696.1"/>
    <property type="molecule type" value="Genomic_DNA"/>
</dbReference>
<dbReference type="KEGG" id="cput:CONPUDRAFT_81471"/>
<protein>
    <submittedName>
        <fullName evidence="2">Uncharacterized protein</fullName>
    </submittedName>
</protein>
<feature type="compositionally biased region" description="Acidic residues" evidence="1">
    <location>
        <begin position="284"/>
        <end position="297"/>
    </location>
</feature>
<feature type="compositionally biased region" description="Acidic residues" evidence="1">
    <location>
        <begin position="340"/>
        <end position="354"/>
    </location>
</feature>
<dbReference type="AlphaFoldDB" id="A0A5M3MRI2"/>
<feature type="compositionally biased region" description="Basic and acidic residues" evidence="1">
    <location>
        <begin position="298"/>
        <end position="308"/>
    </location>
</feature>
<dbReference type="OrthoDB" id="2162994at2759"/>
<dbReference type="RefSeq" id="XP_007767520.1">
    <property type="nucleotide sequence ID" value="XM_007769330.1"/>
</dbReference>
<dbReference type="GeneID" id="19210249"/>
<reference evidence="3" key="1">
    <citation type="journal article" date="2012" name="Science">
        <title>The Paleozoic origin of enzymatic lignin decomposition reconstructed from 31 fungal genomes.</title>
        <authorList>
            <person name="Floudas D."/>
            <person name="Binder M."/>
            <person name="Riley R."/>
            <person name="Barry K."/>
            <person name="Blanchette R.A."/>
            <person name="Henrissat B."/>
            <person name="Martinez A.T."/>
            <person name="Otillar R."/>
            <person name="Spatafora J.W."/>
            <person name="Yadav J.S."/>
            <person name="Aerts A."/>
            <person name="Benoit I."/>
            <person name="Boyd A."/>
            <person name="Carlson A."/>
            <person name="Copeland A."/>
            <person name="Coutinho P.M."/>
            <person name="de Vries R.P."/>
            <person name="Ferreira P."/>
            <person name="Findley K."/>
            <person name="Foster B."/>
            <person name="Gaskell J."/>
            <person name="Glotzer D."/>
            <person name="Gorecki P."/>
            <person name="Heitman J."/>
            <person name="Hesse C."/>
            <person name="Hori C."/>
            <person name="Igarashi K."/>
            <person name="Jurgens J.A."/>
            <person name="Kallen N."/>
            <person name="Kersten P."/>
            <person name="Kohler A."/>
            <person name="Kuees U."/>
            <person name="Kumar T.K.A."/>
            <person name="Kuo A."/>
            <person name="LaButti K."/>
            <person name="Larrondo L.F."/>
            <person name="Lindquist E."/>
            <person name="Ling A."/>
            <person name="Lombard V."/>
            <person name="Lucas S."/>
            <person name="Lundell T."/>
            <person name="Martin R."/>
            <person name="McLaughlin D.J."/>
            <person name="Morgenstern I."/>
            <person name="Morin E."/>
            <person name="Murat C."/>
            <person name="Nagy L.G."/>
            <person name="Nolan M."/>
            <person name="Ohm R.A."/>
            <person name="Patyshakuliyeva A."/>
            <person name="Rokas A."/>
            <person name="Ruiz-Duenas F.J."/>
            <person name="Sabat G."/>
            <person name="Salamov A."/>
            <person name="Samejima M."/>
            <person name="Schmutz J."/>
            <person name="Slot J.C."/>
            <person name="St John F."/>
            <person name="Stenlid J."/>
            <person name="Sun H."/>
            <person name="Sun S."/>
            <person name="Syed K."/>
            <person name="Tsang A."/>
            <person name="Wiebenga A."/>
            <person name="Young D."/>
            <person name="Pisabarro A."/>
            <person name="Eastwood D.C."/>
            <person name="Martin F."/>
            <person name="Cullen D."/>
            <person name="Grigoriev I.V."/>
            <person name="Hibbett D.S."/>
        </authorList>
    </citation>
    <scope>NUCLEOTIDE SEQUENCE [LARGE SCALE GENOMIC DNA]</scope>
    <source>
        <strain evidence="3">RWD-64-598 SS2</strain>
    </source>
</reference>